<reference evidence="3" key="1">
    <citation type="journal article" date="2010" name="ISME J.">
        <title>The complete genome sequence of the algal symbiont Dinoroseobacter shibae: a hitchhiker's guide to life in the sea.</title>
        <authorList>
            <person name="Wagner-Dobler I."/>
            <person name="Ballhausen B."/>
            <person name="Berger M."/>
            <person name="Brinkhoff T."/>
            <person name="Buchholz I."/>
            <person name="Bunk B."/>
            <person name="Cypionka H."/>
            <person name="Daniel R."/>
            <person name="Drepper T."/>
            <person name="Gerdts G."/>
            <person name="Hahnke S."/>
            <person name="Han C."/>
            <person name="Jahn D."/>
            <person name="Kalhoefer D."/>
            <person name="Kiss H."/>
            <person name="Klenk H.P."/>
            <person name="Kyrpides N."/>
            <person name="Liebl W."/>
            <person name="Liesegang H."/>
            <person name="Meincke L."/>
            <person name="Pati A."/>
            <person name="Petersen J."/>
            <person name="Piekarski T."/>
            <person name="Pommerenke C."/>
            <person name="Pradella S."/>
            <person name="Pukall R."/>
            <person name="Rabus R."/>
            <person name="Stackebrandt E."/>
            <person name="Thole S."/>
            <person name="Thompson L."/>
            <person name="Tielen P."/>
            <person name="Tomasch J."/>
            <person name="von Jan M."/>
            <person name="Wanphrut N."/>
            <person name="Wichels A."/>
            <person name="Zech H."/>
            <person name="Simon M."/>
        </authorList>
    </citation>
    <scope>NUCLEOTIDE SEQUENCE [LARGE SCALE GENOMIC DNA]</scope>
    <source>
        <strain evidence="3">DSM 16493 / NCIMB 14021 / DFL 12</strain>
    </source>
</reference>
<dbReference type="Gene3D" id="3.40.50.410">
    <property type="entry name" value="von Willebrand factor, type A domain"/>
    <property type="match status" value="1"/>
</dbReference>
<sequence>MMRAVALALAALVGLGPGLARAETPCRQALALGMDVSASVDAAEYRLQRDGLAHALLDPAVVAAFTALPDAPVTLMIFEWSGYRSQTVLLPWTPIRSRDDLRAAASVLAGPSGPRNENATAIGGAALFAARAFGQVGDCWRKTLDLSGDGKNNDGPTPGMLAQDPRLDGITINGLVIGAGSGTDATRRNAHIGEMVAYFQRHVIRGPGAFTEVALGFEGFEMAMRRKLLREIRVLQFSELASGPR</sequence>
<gene>
    <name evidence="2" type="ordered locus">Dshi_0766</name>
</gene>
<organism evidence="2 3">
    <name type="scientific">Dinoroseobacter shibae (strain DSM 16493 / NCIMB 14021 / DFL 12)</name>
    <dbReference type="NCBI Taxonomy" id="398580"/>
    <lineage>
        <taxon>Bacteria</taxon>
        <taxon>Pseudomonadati</taxon>
        <taxon>Pseudomonadota</taxon>
        <taxon>Alphaproteobacteria</taxon>
        <taxon>Rhodobacterales</taxon>
        <taxon>Roseobacteraceae</taxon>
        <taxon>Dinoroseobacter</taxon>
    </lineage>
</organism>
<dbReference type="HOGENOM" id="CLU_064451_1_1_5"/>
<feature type="chain" id="PRO_5002725370" description="VWFA domain-containing protein" evidence="1">
    <location>
        <begin position="23"/>
        <end position="245"/>
    </location>
</feature>
<protein>
    <recommendedName>
        <fullName evidence="4">VWFA domain-containing protein</fullName>
    </recommendedName>
</protein>
<evidence type="ECO:0008006" key="4">
    <source>
        <dbReference type="Google" id="ProtNLM"/>
    </source>
</evidence>
<dbReference type="Pfam" id="PF06707">
    <property type="entry name" value="DUF1194"/>
    <property type="match status" value="1"/>
</dbReference>
<dbReference type="InterPro" id="IPR010607">
    <property type="entry name" value="DUF1194"/>
</dbReference>
<dbReference type="EMBL" id="CP000830">
    <property type="protein sequence ID" value="ABV92511.1"/>
    <property type="molecule type" value="Genomic_DNA"/>
</dbReference>
<evidence type="ECO:0000313" key="3">
    <source>
        <dbReference type="Proteomes" id="UP000006833"/>
    </source>
</evidence>
<keyword evidence="1" id="KW-0732">Signal</keyword>
<dbReference type="KEGG" id="dsh:Dshi_0766"/>
<keyword evidence="3" id="KW-1185">Reference proteome</keyword>
<evidence type="ECO:0000313" key="2">
    <source>
        <dbReference type="EMBL" id="ABV92511.1"/>
    </source>
</evidence>
<accession>A8LQW8</accession>
<proteinExistence type="predicted"/>
<dbReference type="eggNOG" id="COG2304">
    <property type="taxonomic scope" value="Bacteria"/>
</dbReference>
<evidence type="ECO:0000256" key="1">
    <source>
        <dbReference type="SAM" id="SignalP"/>
    </source>
</evidence>
<dbReference type="InterPro" id="IPR036465">
    <property type="entry name" value="vWFA_dom_sf"/>
</dbReference>
<dbReference type="SUPFAM" id="SSF53300">
    <property type="entry name" value="vWA-like"/>
    <property type="match status" value="1"/>
</dbReference>
<feature type="signal peptide" evidence="1">
    <location>
        <begin position="1"/>
        <end position="22"/>
    </location>
</feature>
<dbReference type="STRING" id="398580.Dshi_0766"/>
<name>A8LQW8_DINSH</name>
<dbReference type="AlphaFoldDB" id="A8LQW8"/>
<dbReference type="Proteomes" id="UP000006833">
    <property type="component" value="Chromosome"/>
</dbReference>